<dbReference type="InterPro" id="IPR036875">
    <property type="entry name" value="Znf_CCHC_sf"/>
</dbReference>
<keyword evidence="3 7" id="KW-0227">DNA damage</keyword>
<reference evidence="10 11" key="1">
    <citation type="submission" date="2024-04" db="EMBL/GenBank/DDBJ databases">
        <title>Genome assembly C_amara_ONT_v2.</title>
        <authorList>
            <person name="Yant L."/>
            <person name="Moore C."/>
            <person name="Slenker M."/>
        </authorList>
    </citation>
    <scope>NUCLEOTIDE SEQUENCE [LARGE SCALE GENOMIC DNA]</scope>
    <source>
        <tissue evidence="10">Leaf</tissue>
    </source>
</reference>
<dbReference type="InterPro" id="IPR001878">
    <property type="entry name" value="Znf_CCHC"/>
</dbReference>
<gene>
    <name evidence="10" type="ORF">V5N11_023448</name>
</gene>
<dbReference type="PROSITE" id="PS50158">
    <property type="entry name" value="ZF_CCHC"/>
    <property type="match status" value="1"/>
</dbReference>
<evidence type="ECO:0000313" key="10">
    <source>
        <dbReference type="EMBL" id="KAL1211430.1"/>
    </source>
</evidence>
<keyword evidence="4 7" id="KW-0539">Nucleus</keyword>
<feature type="compositionally biased region" description="Polar residues" evidence="8">
    <location>
        <begin position="235"/>
        <end position="244"/>
    </location>
</feature>
<feature type="compositionally biased region" description="Acidic residues" evidence="8">
    <location>
        <begin position="202"/>
        <end position="211"/>
    </location>
</feature>
<dbReference type="AlphaFoldDB" id="A0ABD1AXF5"/>
<evidence type="ECO:0000256" key="7">
    <source>
        <dbReference type="RuleBase" id="RU366049"/>
    </source>
</evidence>
<evidence type="ECO:0000256" key="1">
    <source>
        <dbReference type="ARBA" id="ARBA00004123"/>
    </source>
</evidence>
<dbReference type="PANTHER" id="PTHR13220:SF11">
    <property type="entry name" value="TIMELESS-INTERACTING PROTEIN"/>
    <property type="match status" value="1"/>
</dbReference>
<dbReference type="EMBL" id="JBANAX010000379">
    <property type="protein sequence ID" value="KAL1211430.1"/>
    <property type="molecule type" value="Genomic_DNA"/>
</dbReference>
<evidence type="ECO:0000256" key="4">
    <source>
        <dbReference type="ARBA" id="ARBA00023242"/>
    </source>
</evidence>
<dbReference type="Proteomes" id="UP001558713">
    <property type="component" value="Unassembled WGS sequence"/>
</dbReference>
<name>A0ABD1AXF5_CARAN</name>
<dbReference type="InterPro" id="IPR040038">
    <property type="entry name" value="TIPIN/Csm3/Swi3"/>
</dbReference>
<organism evidence="10 11">
    <name type="scientific">Cardamine amara subsp. amara</name>
    <dbReference type="NCBI Taxonomy" id="228776"/>
    <lineage>
        <taxon>Eukaryota</taxon>
        <taxon>Viridiplantae</taxon>
        <taxon>Streptophyta</taxon>
        <taxon>Embryophyta</taxon>
        <taxon>Tracheophyta</taxon>
        <taxon>Spermatophyta</taxon>
        <taxon>Magnoliopsida</taxon>
        <taxon>eudicotyledons</taxon>
        <taxon>Gunneridae</taxon>
        <taxon>Pentapetalae</taxon>
        <taxon>rosids</taxon>
        <taxon>malvids</taxon>
        <taxon>Brassicales</taxon>
        <taxon>Brassicaceae</taxon>
        <taxon>Cardamineae</taxon>
        <taxon>Cardamine</taxon>
    </lineage>
</organism>
<comment type="similarity">
    <text evidence="2 7">Belongs to the CSM3 family.</text>
</comment>
<evidence type="ECO:0000256" key="8">
    <source>
        <dbReference type="SAM" id="MobiDB-lite"/>
    </source>
</evidence>
<feature type="region of interest" description="Disordered" evidence="8">
    <location>
        <begin position="224"/>
        <end position="251"/>
    </location>
</feature>
<evidence type="ECO:0000256" key="3">
    <source>
        <dbReference type="ARBA" id="ARBA00022763"/>
    </source>
</evidence>
<dbReference type="Pfam" id="PF00098">
    <property type="entry name" value="zf-CCHC"/>
    <property type="match status" value="1"/>
</dbReference>
<dbReference type="GO" id="GO:0000076">
    <property type="term" value="P:DNA replication checkpoint signaling"/>
    <property type="evidence" value="ECO:0007669"/>
    <property type="project" value="UniProtKB-UniRule"/>
</dbReference>
<keyword evidence="6" id="KW-0862">Zinc</keyword>
<protein>
    <recommendedName>
        <fullName evidence="9">CCHC-type domain-containing protein</fullName>
    </recommendedName>
</protein>
<dbReference type="Pfam" id="PF07962">
    <property type="entry name" value="Swi3"/>
    <property type="match status" value="1"/>
</dbReference>
<dbReference type="GO" id="GO:0031297">
    <property type="term" value="P:replication fork processing"/>
    <property type="evidence" value="ECO:0007669"/>
    <property type="project" value="UniProtKB-UniRule"/>
</dbReference>
<evidence type="ECO:0000256" key="6">
    <source>
        <dbReference type="PROSITE-ProRule" id="PRU00047"/>
    </source>
</evidence>
<evidence type="ECO:0000256" key="5">
    <source>
        <dbReference type="ARBA" id="ARBA00023306"/>
    </source>
</evidence>
<comment type="subcellular location">
    <subcellularLocation>
        <location evidence="1 7">Nucleus</location>
    </subcellularLocation>
</comment>
<feature type="compositionally biased region" description="Low complexity" evidence="8">
    <location>
        <begin position="22"/>
        <end position="46"/>
    </location>
</feature>
<dbReference type="PANTHER" id="PTHR13220">
    <property type="entry name" value="TIMELESS INTERACTING-RELATED"/>
    <property type="match status" value="1"/>
</dbReference>
<feature type="domain" description="CCHC-type" evidence="9">
    <location>
        <begin position="8"/>
        <end position="23"/>
    </location>
</feature>
<keyword evidence="11" id="KW-1185">Reference proteome</keyword>
<dbReference type="GO" id="GO:0005634">
    <property type="term" value="C:nucleus"/>
    <property type="evidence" value="ECO:0007669"/>
    <property type="project" value="UniProtKB-SubCell"/>
</dbReference>
<dbReference type="Gene3D" id="4.10.60.10">
    <property type="entry name" value="Zinc finger, CCHC-type"/>
    <property type="match status" value="1"/>
</dbReference>
<evidence type="ECO:0000313" key="11">
    <source>
        <dbReference type="Proteomes" id="UP001558713"/>
    </source>
</evidence>
<comment type="function">
    <text evidence="7">Plays an important role in the control of DNA replication and the maintenance of replication fork stability.</text>
</comment>
<keyword evidence="6" id="KW-0863">Zinc-finger</keyword>
<accession>A0ABD1AXF5</accession>
<evidence type="ECO:0000259" key="9">
    <source>
        <dbReference type="PROSITE" id="PS50158"/>
    </source>
</evidence>
<dbReference type="GO" id="GO:0008270">
    <property type="term" value="F:zinc ion binding"/>
    <property type="evidence" value="ECO:0007669"/>
    <property type="project" value="UniProtKB-KW"/>
</dbReference>
<feature type="compositionally biased region" description="Polar residues" evidence="8">
    <location>
        <begin position="173"/>
        <end position="185"/>
    </location>
</feature>
<evidence type="ECO:0000256" key="2">
    <source>
        <dbReference type="ARBA" id="ARBA00006075"/>
    </source>
</evidence>
<keyword evidence="5 7" id="KW-0131">Cell cycle</keyword>
<sequence length="295" mass="33198">MESAPTGCFKCGRPGHWSRDCPSSAPAAGNNAASSSSAPSSQIPNNDFQRSSAKKGTSLAPVPKVTKARVQRPKLSPSMLLSEDGLGYVLRYFPKSFKYRGRGKEVSDLGNLIRLYSEWHSHLLPYYSFDQFVHKVQQVASTKRVKICINELRERVACGVDPNKLYEKEEENTLPSDDQGNQDMDQPSHDEENIPSKSADVVDTDTVDDPFQDSMLNEVIDNAMDVRHTPKPPSDEQNMDTSSELTEEQRARMEANRLKAMERAQNISEEQRLRMEANRLKALERAKARLQPNQD</sequence>
<feature type="region of interest" description="Disordered" evidence="8">
    <location>
        <begin position="169"/>
        <end position="211"/>
    </location>
</feature>
<dbReference type="SUPFAM" id="SSF57756">
    <property type="entry name" value="Retrovirus zinc finger-like domains"/>
    <property type="match status" value="1"/>
</dbReference>
<dbReference type="SMART" id="SM00343">
    <property type="entry name" value="ZnF_C2HC"/>
    <property type="match status" value="1"/>
</dbReference>
<comment type="caution">
    <text evidence="10">The sequence shown here is derived from an EMBL/GenBank/DDBJ whole genome shotgun (WGS) entry which is preliminary data.</text>
</comment>
<dbReference type="GO" id="GO:0006974">
    <property type="term" value="P:DNA damage response"/>
    <property type="evidence" value="ECO:0007669"/>
    <property type="project" value="UniProtKB-KW"/>
</dbReference>
<keyword evidence="6" id="KW-0479">Metal-binding</keyword>
<dbReference type="InterPro" id="IPR012923">
    <property type="entry name" value="Csm3"/>
</dbReference>
<proteinExistence type="inferred from homology"/>
<feature type="region of interest" description="Disordered" evidence="8">
    <location>
        <begin position="1"/>
        <end position="71"/>
    </location>
</feature>